<sequence>MTCIVKQKVGNHTYLYESKSYRNSEGKSRNKRCLIGNTECLPVGSMSSQRISELMGVISADQQNQFYQLWCKLRSEKEYLALDITSISSYSNLIDDVEWGYNRDHESLPQVNLCLLMGENSHLPIYQEFYSGSLKDVSTLKTTLSKLAIFTQNRPLRLVMDKGFYSIQNVNSMLEQADLRWLIAVPFTTGIAKKSVDSERKDIDRVTNTIVIGSDSIRAVTKEQAWNPEHRIYVHVYYNALKGAKIREDLYSYTARLRDFAKENPVMASGDAQYRKYLIIRRSTKQSSGYTVSIREDAVEKALGYAGWMVLISNDVSEATEALRIYRDKDVVEKGFDRMKNNLDLGRLRVHSNHNARNKTFVGFLALILLSKIHYTMLQEKLYCKMTMKELLLTLSKLRRQEIKGTKILFPLTRLQMTIFKAFGVKEPA</sequence>
<dbReference type="NCBIfam" id="NF033559">
    <property type="entry name" value="transpos_IS1634"/>
    <property type="match status" value="1"/>
</dbReference>
<evidence type="ECO:0000313" key="3">
    <source>
        <dbReference type="Proteomes" id="UP000321899"/>
    </source>
</evidence>
<dbReference type="OrthoDB" id="5424036at2"/>
<evidence type="ECO:0000259" key="1">
    <source>
        <dbReference type="Pfam" id="PF01609"/>
    </source>
</evidence>
<dbReference type="PANTHER" id="PTHR34614:SF2">
    <property type="entry name" value="TRANSPOSASE IS4-LIKE DOMAIN-CONTAINING PROTEIN"/>
    <property type="match status" value="1"/>
</dbReference>
<organism evidence="2 3">
    <name type="scientific">Desulfobotulus mexicanus</name>
    <dbReference type="NCBI Taxonomy" id="2586642"/>
    <lineage>
        <taxon>Bacteria</taxon>
        <taxon>Pseudomonadati</taxon>
        <taxon>Thermodesulfobacteriota</taxon>
        <taxon>Desulfobacteria</taxon>
        <taxon>Desulfobacterales</taxon>
        <taxon>Desulfobacteraceae</taxon>
        <taxon>Desulfobotulus</taxon>
    </lineage>
</organism>
<dbReference type="GO" id="GO:0006313">
    <property type="term" value="P:DNA transposition"/>
    <property type="evidence" value="ECO:0007669"/>
    <property type="project" value="InterPro"/>
</dbReference>
<dbReference type="GO" id="GO:0004803">
    <property type="term" value="F:transposase activity"/>
    <property type="evidence" value="ECO:0007669"/>
    <property type="project" value="InterPro"/>
</dbReference>
<reference evidence="2 3" key="1">
    <citation type="submission" date="2019-06" db="EMBL/GenBank/DDBJ databases">
        <title>Desulfobotulus mexicanus sp. nov., a novel sulfate-reducing bacterium isolated from the sediment of an alkaline crater lake in Mexico.</title>
        <authorList>
            <person name="Hirschler-Rea A."/>
        </authorList>
    </citation>
    <scope>NUCLEOTIDE SEQUENCE [LARGE SCALE GENOMIC DNA]</scope>
    <source>
        <strain evidence="2 3">PAR22N</strain>
    </source>
</reference>
<proteinExistence type="predicted"/>
<dbReference type="GO" id="GO:0003677">
    <property type="term" value="F:DNA binding"/>
    <property type="evidence" value="ECO:0007669"/>
    <property type="project" value="InterPro"/>
</dbReference>
<dbReference type="AlphaFoldDB" id="A0A5S5ME11"/>
<comment type="caution">
    <text evidence="2">The sequence shown here is derived from an EMBL/GenBank/DDBJ whole genome shotgun (WGS) entry which is preliminary data.</text>
</comment>
<dbReference type="RefSeq" id="WP_139449837.1">
    <property type="nucleotide sequence ID" value="NZ_VDMB01000017.1"/>
</dbReference>
<dbReference type="Pfam" id="PF01609">
    <property type="entry name" value="DDE_Tnp_1"/>
    <property type="match status" value="1"/>
</dbReference>
<protein>
    <submittedName>
        <fullName evidence="2">IS1634 family transposase</fullName>
    </submittedName>
</protein>
<keyword evidence="3" id="KW-1185">Reference proteome</keyword>
<gene>
    <name evidence="2" type="ORF">FIM25_12505</name>
</gene>
<dbReference type="EMBL" id="VDMB01000017">
    <property type="protein sequence ID" value="TYT73976.1"/>
    <property type="molecule type" value="Genomic_DNA"/>
</dbReference>
<name>A0A5S5ME11_9BACT</name>
<evidence type="ECO:0000313" key="2">
    <source>
        <dbReference type="EMBL" id="TYT73976.1"/>
    </source>
</evidence>
<dbReference type="InterPro" id="IPR047654">
    <property type="entry name" value="IS1634_transpos"/>
</dbReference>
<dbReference type="InterPro" id="IPR002559">
    <property type="entry name" value="Transposase_11"/>
</dbReference>
<feature type="domain" description="Transposase IS4-like" evidence="1">
    <location>
        <begin position="77"/>
        <end position="369"/>
    </location>
</feature>
<dbReference type="PANTHER" id="PTHR34614">
    <property type="match status" value="1"/>
</dbReference>
<accession>A0A5S5ME11</accession>
<dbReference type="Proteomes" id="UP000321899">
    <property type="component" value="Unassembled WGS sequence"/>
</dbReference>